<dbReference type="AlphaFoldDB" id="A0A0N9I2B6"/>
<keyword evidence="2" id="KW-1185">Reference proteome</keyword>
<proteinExistence type="predicted"/>
<dbReference type="SUPFAM" id="SSF55961">
    <property type="entry name" value="Bet v1-like"/>
    <property type="match status" value="1"/>
</dbReference>
<reference evidence="1 2" key="1">
    <citation type="submission" date="2015-07" db="EMBL/GenBank/DDBJ databases">
        <title>Genome sequencing of Kibdelosporangium phytohabitans.</title>
        <authorList>
            <person name="Qin S."/>
            <person name="Xing K."/>
        </authorList>
    </citation>
    <scope>NUCLEOTIDE SEQUENCE [LARGE SCALE GENOMIC DNA]</scope>
    <source>
        <strain evidence="1 2">KLBMP1111</strain>
    </source>
</reference>
<dbReference type="InterPro" id="IPR023393">
    <property type="entry name" value="START-like_dom_sf"/>
</dbReference>
<dbReference type="STRING" id="860235.AOZ06_18120"/>
<dbReference type="InterPro" id="IPR019587">
    <property type="entry name" value="Polyketide_cyclase/dehydratase"/>
</dbReference>
<evidence type="ECO:0000313" key="2">
    <source>
        <dbReference type="Proteomes" id="UP000063699"/>
    </source>
</evidence>
<organism evidence="1 2">
    <name type="scientific">Kibdelosporangium phytohabitans</name>
    <dbReference type="NCBI Taxonomy" id="860235"/>
    <lineage>
        <taxon>Bacteria</taxon>
        <taxon>Bacillati</taxon>
        <taxon>Actinomycetota</taxon>
        <taxon>Actinomycetes</taxon>
        <taxon>Pseudonocardiales</taxon>
        <taxon>Pseudonocardiaceae</taxon>
        <taxon>Kibdelosporangium</taxon>
    </lineage>
</organism>
<evidence type="ECO:0008006" key="3">
    <source>
        <dbReference type="Google" id="ProtNLM"/>
    </source>
</evidence>
<evidence type="ECO:0000313" key="1">
    <source>
        <dbReference type="EMBL" id="ALG08580.1"/>
    </source>
</evidence>
<dbReference type="OrthoDB" id="4174486at2"/>
<protein>
    <recommendedName>
        <fullName evidence="3">Polyketide cyclase</fullName>
    </recommendedName>
</protein>
<dbReference type="Gene3D" id="3.30.530.20">
    <property type="match status" value="1"/>
</dbReference>
<accession>A0A0N9I2B6</accession>
<sequence>MVKVEVQSVFACTPEAYLEFVMDPERYSEVDDKINDIGWVRRDGDVCQFLFRPSLPGMSLPEPRAVSRMSLTPGERVDVRLAPVARNALNRLVSKFSARFSCVPVDGGIRVTRMISFDFNPVVRWFFEPRVRQALQASVEREHVLAKPLLEQGGQR</sequence>
<name>A0A0N9I2B6_9PSEU</name>
<gene>
    <name evidence="1" type="ORF">AOZ06_18120</name>
</gene>
<dbReference type="EMBL" id="CP012752">
    <property type="protein sequence ID" value="ALG08580.1"/>
    <property type="molecule type" value="Genomic_DNA"/>
</dbReference>
<dbReference type="RefSeq" id="WP_054290487.1">
    <property type="nucleotide sequence ID" value="NZ_CP012752.1"/>
</dbReference>
<dbReference type="Proteomes" id="UP000063699">
    <property type="component" value="Chromosome"/>
</dbReference>
<dbReference type="KEGG" id="kphy:AOZ06_18120"/>
<dbReference type="Pfam" id="PF10604">
    <property type="entry name" value="Polyketide_cyc2"/>
    <property type="match status" value="1"/>
</dbReference>